<protein>
    <submittedName>
        <fullName evidence="2">Uncharacterized protein</fullName>
    </submittedName>
</protein>
<feature type="region of interest" description="Disordered" evidence="1">
    <location>
        <begin position="1"/>
        <end position="22"/>
    </location>
</feature>
<keyword evidence="3" id="KW-1185">Reference proteome</keyword>
<dbReference type="Proteomes" id="UP001152747">
    <property type="component" value="Unassembled WGS sequence"/>
</dbReference>
<evidence type="ECO:0000256" key="1">
    <source>
        <dbReference type="SAM" id="MobiDB-lite"/>
    </source>
</evidence>
<evidence type="ECO:0000313" key="2">
    <source>
        <dbReference type="EMBL" id="CAI5438191.1"/>
    </source>
</evidence>
<comment type="caution">
    <text evidence="2">The sequence shown here is derived from an EMBL/GenBank/DDBJ whole genome shotgun (WGS) entry which is preliminary data.</text>
</comment>
<dbReference type="EMBL" id="CANHGI010000001">
    <property type="protein sequence ID" value="CAI5438191.1"/>
    <property type="molecule type" value="Genomic_DNA"/>
</dbReference>
<dbReference type="PANTHER" id="PTHR16469:SF3">
    <property type="entry name" value="O-FUCOSYLTRANSFERASE FAMILY PROTEIN"/>
    <property type="match status" value="1"/>
</dbReference>
<dbReference type="InterPro" id="IPR029033">
    <property type="entry name" value="His_PPase_superfam"/>
</dbReference>
<reference evidence="2" key="1">
    <citation type="submission" date="2022-11" db="EMBL/GenBank/DDBJ databases">
        <authorList>
            <person name="Kikuchi T."/>
        </authorList>
    </citation>
    <scope>NUCLEOTIDE SEQUENCE</scope>
    <source>
        <strain evidence="2">PS1010</strain>
    </source>
</reference>
<gene>
    <name evidence="2" type="ORF">CAMP_LOCUS828</name>
</gene>
<dbReference type="GO" id="GO:0016791">
    <property type="term" value="F:phosphatase activity"/>
    <property type="evidence" value="ECO:0007669"/>
    <property type="project" value="UniProtKB-ARBA"/>
</dbReference>
<organism evidence="2 3">
    <name type="scientific">Caenorhabditis angaria</name>
    <dbReference type="NCBI Taxonomy" id="860376"/>
    <lineage>
        <taxon>Eukaryota</taxon>
        <taxon>Metazoa</taxon>
        <taxon>Ecdysozoa</taxon>
        <taxon>Nematoda</taxon>
        <taxon>Chromadorea</taxon>
        <taxon>Rhabditida</taxon>
        <taxon>Rhabditina</taxon>
        <taxon>Rhabditomorpha</taxon>
        <taxon>Rhabditoidea</taxon>
        <taxon>Rhabditidae</taxon>
        <taxon>Peloderinae</taxon>
        <taxon>Caenorhabditis</taxon>
    </lineage>
</organism>
<evidence type="ECO:0000313" key="3">
    <source>
        <dbReference type="Proteomes" id="UP001152747"/>
    </source>
</evidence>
<dbReference type="SUPFAM" id="SSF53254">
    <property type="entry name" value="Phosphoglycerate mutase-like"/>
    <property type="match status" value="1"/>
</dbReference>
<sequence>MDADRKINNERKKSLNKNGSKEDDRLLSQLAKACHPNGELTVVAVSHAETMNNIFPQWIRLCYRKSTEEYEPYDVNMPAVLIPRKSLHYRYDPPLTERGCIVAQTYGRGLSDAGIKPYEIFCSPEMKSIQTAFNIIKGLDTSYTSICIEPALLPFRQFFPKNFQDFLISPKTYFGLGYPINREYIPFGTIAQSESLEAYNSRFVDFFTGKISKIEQKHVVVISDNSMVKITENVIMESIDDILIANKAKSFQLNSFRVKGNEVKPIKNPIMPFSRCIYHRKPQNWQEVPHKLTVPNHPDCDRIK</sequence>
<dbReference type="InterPro" id="IPR051710">
    <property type="entry name" value="Phosphatase_SH3-domain"/>
</dbReference>
<dbReference type="PANTHER" id="PTHR16469">
    <property type="entry name" value="UBIQUITIN-ASSOCIATED AND SH3 DOMAIN-CONTAINING BA-RELATED"/>
    <property type="match status" value="1"/>
</dbReference>
<proteinExistence type="predicted"/>
<name>A0A9P1I3Q2_9PELO</name>
<accession>A0A9P1I3Q2</accession>
<dbReference type="Gene3D" id="3.40.50.1240">
    <property type="entry name" value="Phosphoglycerate mutase-like"/>
    <property type="match status" value="1"/>
</dbReference>
<dbReference type="AlphaFoldDB" id="A0A9P1I3Q2"/>
<dbReference type="OrthoDB" id="414418at2759"/>